<dbReference type="Proteomes" id="UP000057609">
    <property type="component" value="Chromosome"/>
</dbReference>
<dbReference type="InterPro" id="IPR048574">
    <property type="entry name" value="RUBY_RBDX"/>
</dbReference>
<gene>
    <name evidence="2" type="ORF">GPICK_14885</name>
</gene>
<accession>A0A0B5BCM8</accession>
<sequence length="37" mass="4292">MKKWRCVICDYIHEGPEPPEVCPVCGVGRDQFEEIVE</sequence>
<reference evidence="2 3" key="1">
    <citation type="journal article" date="2015" name="Genome Announc.">
        <title>Complete Genome of Geobacter pickeringii G13T, a Metal-Reducing Isolate from Sedimentary Kaolin Deposits.</title>
        <authorList>
            <person name="Badalamenti J.P."/>
            <person name="Bond D.R."/>
        </authorList>
    </citation>
    <scope>NUCLEOTIDE SEQUENCE [LARGE SCALE GENOMIC DNA]</scope>
    <source>
        <strain evidence="2 3">G13</strain>
    </source>
</reference>
<dbReference type="RefSeq" id="WP_039744511.1">
    <property type="nucleotide sequence ID" value="NZ_CP009788.1"/>
</dbReference>
<feature type="domain" description="Rubredoxin-like" evidence="1">
    <location>
        <begin position="1"/>
        <end position="35"/>
    </location>
</feature>
<dbReference type="InterPro" id="IPR024934">
    <property type="entry name" value="Rubredoxin-like_dom"/>
</dbReference>
<dbReference type="HOGENOM" id="CLU_128747_5_2_7"/>
<name>A0A0B5BCM8_9BACT</name>
<dbReference type="EMBL" id="CP009788">
    <property type="protein sequence ID" value="AJE04473.1"/>
    <property type="molecule type" value="Genomic_DNA"/>
</dbReference>
<evidence type="ECO:0000313" key="2">
    <source>
        <dbReference type="EMBL" id="AJE04473.1"/>
    </source>
</evidence>
<dbReference type="PROSITE" id="PS50903">
    <property type="entry name" value="RUBREDOXIN_LIKE"/>
    <property type="match status" value="1"/>
</dbReference>
<protein>
    <submittedName>
        <fullName evidence="2">Rubredoxin</fullName>
    </submittedName>
</protein>
<dbReference type="GO" id="GO:0005506">
    <property type="term" value="F:iron ion binding"/>
    <property type="evidence" value="ECO:0007669"/>
    <property type="project" value="InterPro"/>
</dbReference>
<keyword evidence="3" id="KW-1185">Reference proteome</keyword>
<dbReference type="SUPFAM" id="SSF57802">
    <property type="entry name" value="Rubredoxin-like"/>
    <property type="match status" value="1"/>
</dbReference>
<evidence type="ECO:0000313" key="3">
    <source>
        <dbReference type="Proteomes" id="UP000057609"/>
    </source>
</evidence>
<dbReference type="AlphaFoldDB" id="A0A0B5BCM8"/>
<dbReference type="KEGG" id="gpi:GPICK_14885"/>
<organism evidence="2 3">
    <name type="scientific">Geobacter pickeringii</name>
    <dbReference type="NCBI Taxonomy" id="345632"/>
    <lineage>
        <taxon>Bacteria</taxon>
        <taxon>Pseudomonadati</taxon>
        <taxon>Thermodesulfobacteriota</taxon>
        <taxon>Desulfuromonadia</taxon>
        <taxon>Geobacterales</taxon>
        <taxon>Geobacteraceae</taxon>
        <taxon>Geobacter</taxon>
    </lineage>
</organism>
<dbReference type="Pfam" id="PF21349">
    <property type="entry name" value="RUBY_RBDX"/>
    <property type="match status" value="1"/>
</dbReference>
<dbReference type="STRING" id="345632.GPICK_14885"/>
<evidence type="ECO:0000259" key="1">
    <source>
        <dbReference type="PROSITE" id="PS50903"/>
    </source>
</evidence>
<proteinExistence type="predicted"/>
<dbReference type="Gene3D" id="2.20.28.10">
    <property type="match status" value="1"/>
</dbReference>